<comment type="caution">
    <text evidence="1">The sequence shown here is derived from an EMBL/GenBank/DDBJ whole genome shotgun (WGS) entry which is preliminary data.</text>
</comment>
<evidence type="ECO:0000313" key="1">
    <source>
        <dbReference type="EMBL" id="KIR62635.1"/>
    </source>
</evidence>
<dbReference type="EMBL" id="JXSX01000002">
    <property type="protein sequence ID" value="KIR62635.1"/>
    <property type="molecule type" value="Genomic_DNA"/>
</dbReference>
<sequence length="388" mass="43503">MSTEVPRQYKPNLVLVNRRKAAGWESRKRAARELHRLGLQHGIRETPTVEAIEKAMYRHETGRVAVTDAIYRQLYCLAYDAKPHDLFGELTSGTEERPHFSVRSHKFVPAFVGAEGAALIQDSAGCVPAEDQWSTCHSAPVEHPEGECTLYVWPCGVVVFHLVETMQLSTIASLAFWRKVSYGDNIKWAADYLAHFVPGVDETALYVFGAHWLTEPAWPAELVEPALRIMATPSVLLHRDRPMDDEHLAHAELIEQSLLSEAYDHGGIESFGVRGISSGYASWSGVVYHPIAADRSLTESELVACELAVQSMWAFTDAITRQIEQGSDPDVLPEHGWRYLRGVRSRLTTSRPRETGQHQSMRRAILRTSDLMPALEQAIETLHDTDRG</sequence>
<organism evidence="1 2">
    <name type="scientific">Micromonospora haikouensis</name>
    <dbReference type="NCBI Taxonomy" id="686309"/>
    <lineage>
        <taxon>Bacteria</taxon>
        <taxon>Bacillati</taxon>
        <taxon>Actinomycetota</taxon>
        <taxon>Actinomycetes</taxon>
        <taxon>Micromonosporales</taxon>
        <taxon>Micromonosporaceae</taxon>
        <taxon>Micromonospora</taxon>
    </lineage>
</organism>
<dbReference type="AlphaFoldDB" id="A0A0D0WZC7"/>
<protein>
    <submittedName>
        <fullName evidence="1">Uncharacterized protein</fullName>
    </submittedName>
</protein>
<dbReference type="GeneID" id="301305699"/>
<keyword evidence="2" id="KW-1185">Reference proteome</keyword>
<evidence type="ECO:0000313" key="2">
    <source>
        <dbReference type="Proteomes" id="UP000032254"/>
    </source>
</evidence>
<dbReference type="PATRIC" id="fig|47853.6.peg.3497"/>
<gene>
    <name evidence="1" type="ORF">TK50_16705</name>
</gene>
<accession>A0A0D0WZC7</accession>
<name>A0A0D0WZC7_9ACTN</name>
<dbReference type="OrthoDB" id="3397572at2"/>
<dbReference type="RefSeq" id="WP_043964877.1">
    <property type="nucleotide sequence ID" value="NZ_JXSX01000002.1"/>
</dbReference>
<proteinExistence type="predicted"/>
<dbReference type="Proteomes" id="UP000032254">
    <property type="component" value="Unassembled WGS sequence"/>
</dbReference>
<reference evidence="1 2" key="1">
    <citation type="submission" date="2015-01" db="EMBL/GenBank/DDBJ databases">
        <title>Sequencing and annotation of Micromonospora carbonacea strain JXNU-1 genome.</title>
        <authorList>
            <person name="Long Z."/>
            <person name="Huang Y."/>
            <person name="Jiang Y."/>
        </authorList>
    </citation>
    <scope>NUCLEOTIDE SEQUENCE [LARGE SCALE GENOMIC DNA]</scope>
    <source>
        <strain evidence="1 2">JXNU-1</strain>
    </source>
</reference>